<dbReference type="InterPro" id="IPR036452">
    <property type="entry name" value="Ribo_hydro-like"/>
</dbReference>
<evidence type="ECO:0000313" key="4">
    <source>
        <dbReference type="EMBL" id="KOO42936.1"/>
    </source>
</evidence>
<dbReference type="RefSeq" id="WP_053402739.1">
    <property type="nucleotide sequence ID" value="NZ_JAUKEN010000001.1"/>
</dbReference>
<dbReference type="PATRIC" id="fig|284581.3.peg.3012"/>
<protein>
    <submittedName>
        <fullName evidence="4">Nucleoside hydrolase</fullName>
    </submittedName>
</protein>
<proteinExistence type="predicted"/>
<dbReference type="PANTHER" id="PTHR12304:SF4">
    <property type="entry name" value="URIDINE NUCLEOSIDASE"/>
    <property type="match status" value="1"/>
</dbReference>
<evidence type="ECO:0000259" key="3">
    <source>
        <dbReference type="Pfam" id="PF01156"/>
    </source>
</evidence>
<gene>
    <name evidence="4" type="ORF">AMD01_17520</name>
</gene>
<dbReference type="GO" id="GO:0005829">
    <property type="term" value="C:cytosol"/>
    <property type="evidence" value="ECO:0007669"/>
    <property type="project" value="TreeGrafter"/>
</dbReference>
<dbReference type="InterPro" id="IPR023186">
    <property type="entry name" value="IUNH"/>
</dbReference>
<dbReference type="Proteomes" id="UP000037558">
    <property type="component" value="Unassembled WGS sequence"/>
</dbReference>
<dbReference type="STRING" id="284581.AMD01_17520"/>
<dbReference type="InterPro" id="IPR001910">
    <property type="entry name" value="Inosine/uridine_hydrolase_dom"/>
</dbReference>
<dbReference type="GO" id="GO:0006152">
    <property type="term" value="P:purine nucleoside catabolic process"/>
    <property type="evidence" value="ECO:0007669"/>
    <property type="project" value="TreeGrafter"/>
</dbReference>
<dbReference type="CDD" id="cd00455">
    <property type="entry name" value="nuc_hydro"/>
    <property type="match status" value="1"/>
</dbReference>
<comment type="caution">
    <text evidence="4">The sequence shown here is derived from an EMBL/GenBank/DDBJ whole genome shotgun (WGS) entry which is preliminary data.</text>
</comment>
<keyword evidence="5" id="KW-1185">Reference proteome</keyword>
<organism evidence="4 5">
    <name type="scientific">Priestia koreensis</name>
    <dbReference type="NCBI Taxonomy" id="284581"/>
    <lineage>
        <taxon>Bacteria</taxon>
        <taxon>Bacillati</taxon>
        <taxon>Bacillota</taxon>
        <taxon>Bacilli</taxon>
        <taxon>Bacillales</taxon>
        <taxon>Bacillaceae</taxon>
        <taxon>Priestia</taxon>
    </lineage>
</organism>
<evidence type="ECO:0000256" key="1">
    <source>
        <dbReference type="ARBA" id="ARBA00022801"/>
    </source>
</evidence>
<accession>A0A0M0KVT7</accession>
<keyword evidence="2" id="KW-0326">Glycosidase</keyword>
<evidence type="ECO:0000313" key="5">
    <source>
        <dbReference type="Proteomes" id="UP000037558"/>
    </source>
</evidence>
<dbReference type="PANTHER" id="PTHR12304">
    <property type="entry name" value="INOSINE-URIDINE PREFERRING NUCLEOSIDE HYDROLASE"/>
    <property type="match status" value="1"/>
</dbReference>
<sequence length="321" mass="35673">MSHREQINVLIFSDPGVDDAFALVYAMLNPTFNIVGIVSGYGNVTKNEAVANTAYLLTVANRKDIPIVAGVTGPLSGEYSEFYPQIHGENGIGLLKIPKNFHAQAYNFDTIGKIIDAYAHNLTIINIGRLTDLAICFILHGDEFMKKVNAFYVMGGAFLVPGNVTPEAEANFHSDPIAANLVLERAHPIYLCPLNITNRSIIRPAVMKQIIDQCENPCKTIFHDMYTFYFKAYEKLSPGIQGAPLHDVLCVSAVANPRMIQYVKRAVTIQSFGPTKGESSADFRAKPTQVEDEKKEFIGLDFDETVFIEDFVKTMTRKMDH</sequence>
<dbReference type="AlphaFoldDB" id="A0A0M0KVT7"/>
<dbReference type="GO" id="GO:0008477">
    <property type="term" value="F:purine nucleosidase activity"/>
    <property type="evidence" value="ECO:0007669"/>
    <property type="project" value="TreeGrafter"/>
</dbReference>
<dbReference type="EMBL" id="LILC01000023">
    <property type="protein sequence ID" value="KOO42936.1"/>
    <property type="molecule type" value="Genomic_DNA"/>
</dbReference>
<reference evidence="5" key="1">
    <citation type="submission" date="2015-08" db="EMBL/GenBank/DDBJ databases">
        <title>Fjat-14210 dsm16467.</title>
        <authorList>
            <person name="Liu B."/>
            <person name="Wang J."/>
            <person name="Zhu Y."/>
            <person name="Liu G."/>
            <person name="Chen Q."/>
            <person name="Chen Z."/>
            <person name="Lan J."/>
            <person name="Che J."/>
            <person name="Ge C."/>
            <person name="Shi H."/>
            <person name="Pan Z."/>
            <person name="Liu X."/>
        </authorList>
    </citation>
    <scope>NUCLEOTIDE SEQUENCE [LARGE SCALE GENOMIC DNA]</scope>
    <source>
        <strain evidence="5">DSM 16467</strain>
    </source>
</reference>
<name>A0A0M0KVT7_9BACI</name>
<evidence type="ECO:0000256" key="2">
    <source>
        <dbReference type="ARBA" id="ARBA00023295"/>
    </source>
</evidence>
<dbReference type="Gene3D" id="3.90.245.10">
    <property type="entry name" value="Ribonucleoside hydrolase-like"/>
    <property type="match status" value="1"/>
</dbReference>
<feature type="domain" description="Inosine/uridine-preferring nucleoside hydrolase" evidence="3">
    <location>
        <begin position="9"/>
        <end position="307"/>
    </location>
</feature>
<dbReference type="OrthoDB" id="9797882at2"/>
<dbReference type="SUPFAM" id="SSF53590">
    <property type="entry name" value="Nucleoside hydrolase"/>
    <property type="match status" value="1"/>
</dbReference>
<dbReference type="Pfam" id="PF01156">
    <property type="entry name" value="IU_nuc_hydro"/>
    <property type="match status" value="1"/>
</dbReference>
<keyword evidence="1 4" id="KW-0378">Hydrolase</keyword>